<dbReference type="AlphaFoldDB" id="A0A9P6MK58"/>
<keyword evidence="4" id="KW-1185">Reference proteome</keyword>
<dbReference type="Pfam" id="PF12937">
    <property type="entry name" value="F-box-like"/>
    <property type="match status" value="1"/>
</dbReference>
<evidence type="ECO:0000313" key="4">
    <source>
        <dbReference type="Proteomes" id="UP000749646"/>
    </source>
</evidence>
<dbReference type="InterPro" id="IPR036047">
    <property type="entry name" value="F-box-like_dom_sf"/>
</dbReference>
<accession>A0A9P6MK58</accession>
<feature type="domain" description="F-box" evidence="2">
    <location>
        <begin position="6"/>
        <end position="44"/>
    </location>
</feature>
<dbReference type="Proteomes" id="UP000749646">
    <property type="component" value="Unassembled WGS sequence"/>
</dbReference>
<evidence type="ECO:0000313" key="3">
    <source>
        <dbReference type="EMBL" id="KAG0006149.1"/>
    </source>
</evidence>
<dbReference type="EMBL" id="JAAAHW010000141">
    <property type="protein sequence ID" value="KAG0006149.1"/>
    <property type="molecule type" value="Genomic_DNA"/>
</dbReference>
<sequence>MALDIPEVLMAVAQFLRRGELAQCLCVCKSWRSALLFSLWKNMTIGVGYNRTPAPSPSIESLQLHGHLIHTLMIEDRYPGRFALNYPKIRTLRLYLTHTQIQGTPIGTASVAPPPPPPPPPTTPSSSSSSSSPSTHEIDMARGFWQAVVELPHLKELTVTDTDMIECPEEFSRTCAKVERLRLFRSHIPRTSITAIVDHGLPLIRELRTLPKLGGFGLVWTDASSRIGCLKKFRFPLEEN</sequence>
<organism evidence="3 4">
    <name type="scientific">Modicella reniformis</name>
    <dbReference type="NCBI Taxonomy" id="1440133"/>
    <lineage>
        <taxon>Eukaryota</taxon>
        <taxon>Fungi</taxon>
        <taxon>Fungi incertae sedis</taxon>
        <taxon>Mucoromycota</taxon>
        <taxon>Mortierellomycotina</taxon>
        <taxon>Mortierellomycetes</taxon>
        <taxon>Mortierellales</taxon>
        <taxon>Mortierellaceae</taxon>
        <taxon>Modicella</taxon>
    </lineage>
</organism>
<dbReference type="InterPro" id="IPR001810">
    <property type="entry name" value="F-box_dom"/>
</dbReference>
<comment type="caution">
    <text evidence="3">The sequence shown here is derived from an EMBL/GenBank/DDBJ whole genome shotgun (WGS) entry which is preliminary data.</text>
</comment>
<gene>
    <name evidence="3" type="ORF">BGZ65_009177</name>
</gene>
<evidence type="ECO:0000259" key="2">
    <source>
        <dbReference type="Pfam" id="PF12937"/>
    </source>
</evidence>
<dbReference type="OrthoDB" id="2432222at2759"/>
<evidence type="ECO:0000256" key="1">
    <source>
        <dbReference type="SAM" id="MobiDB-lite"/>
    </source>
</evidence>
<proteinExistence type="predicted"/>
<feature type="compositionally biased region" description="Low complexity" evidence="1">
    <location>
        <begin position="124"/>
        <end position="135"/>
    </location>
</feature>
<reference evidence="3" key="1">
    <citation type="journal article" date="2020" name="Fungal Divers.">
        <title>Resolving the Mortierellaceae phylogeny through synthesis of multi-gene phylogenetics and phylogenomics.</title>
        <authorList>
            <person name="Vandepol N."/>
            <person name="Liber J."/>
            <person name="Desiro A."/>
            <person name="Na H."/>
            <person name="Kennedy M."/>
            <person name="Barry K."/>
            <person name="Grigoriev I.V."/>
            <person name="Miller A.N."/>
            <person name="O'Donnell K."/>
            <person name="Stajich J.E."/>
            <person name="Bonito G."/>
        </authorList>
    </citation>
    <scope>NUCLEOTIDE SEQUENCE</scope>
    <source>
        <strain evidence="3">MES-2147</strain>
    </source>
</reference>
<feature type="compositionally biased region" description="Pro residues" evidence="1">
    <location>
        <begin position="112"/>
        <end position="123"/>
    </location>
</feature>
<name>A0A9P6MK58_9FUNG</name>
<feature type="region of interest" description="Disordered" evidence="1">
    <location>
        <begin position="105"/>
        <end position="136"/>
    </location>
</feature>
<dbReference type="SUPFAM" id="SSF81383">
    <property type="entry name" value="F-box domain"/>
    <property type="match status" value="1"/>
</dbReference>
<dbReference type="Gene3D" id="1.20.1280.50">
    <property type="match status" value="1"/>
</dbReference>
<protein>
    <recommendedName>
        <fullName evidence="2">F-box domain-containing protein</fullName>
    </recommendedName>
</protein>